<keyword evidence="2" id="KW-0812">Transmembrane</keyword>
<keyword evidence="2" id="KW-1133">Transmembrane helix</keyword>
<keyword evidence="2" id="KW-0472">Membrane</keyword>
<dbReference type="GO" id="GO:0016020">
    <property type="term" value="C:membrane"/>
    <property type="evidence" value="ECO:0007669"/>
    <property type="project" value="TreeGrafter"/>
</dbReference>
<proteinExistence type="predicted"/>
<feature type="transmembrane region" description="Helical" evidence="2">
    <location>
        <begin position="206"/>
        <end position="229"/>
    </location>
</feature>
<dbReference type="PANTHER" id="PTHR13146:SF0">
    <property type="entry name" value="SOLUTE CARRIER FAMILY 35 MEMBER F6"/>
    <property type="match status" value="1"/>
</dbReference>
<name>A0AAD1ULR5_EUPCR</name>
<dbReference type="SUPFAM" id="SSF103481">
    <property type="entry name" value="Multidrug resistance efflux transporter EmrE"/>
    <property type="match status" value="1"/>
</dbReference>
<accession>A0AAD1ULR5</accession>
<dbReference type="EMBL" id="CAMPGE010010786">
    <property type="protein sequence ID" value="CAI2369633.1"/>
    <property type="molecule type" value="Genomic_DNA"/>
</dbReference>
<feature type="transmembrane region" description="Helical" evidence="2">
    <location>
        <begin position="58"/>
        <end position="76"/>
    </location>
</feature>
<sequence>MLNGFLVLAVAVLSVLFLHNKQHRHHWLGIFILFIGILLVAIEAMINQEDSATKNAYLGVPLLIISIFLKSVQYIVEEKLLSSYYLHPMKVVGWEGILGTIFYIFLLIILQFIPCNAGMCSNGVVEDTGMAFNHLSRSAELVIYLILLIILDGGMNGLGLLVTKHASAANRVTLTQVRTIIIWLFFMIVPLIFNLRVRESFHYLELIGFIVIIAGVILYNEIVTIPYLGLDRNCKKNQNYVNLGTSSFQPRDFDADITAEDDEIFGHHSSFDFQSEPNTQSPKAEREPPTSLNNTFQQNRFVGRSSVYLAMTSHD</sequence>
<feature type="compositionally biased region" description="Polar residues" evidence="1">
    <location>
        <begin position="271"/>
        <end position="282"/>
    </location>
</feature>
<feature type="transmembrane region" description="Helical" evidence="2">
    <location>
        <begin position="141"/>
        <end position="163"/>
    </location>
</feature>
<protein>
    <submittedName>
        <fullName evidence="3">Uncharacterized protein</fullName>
    </submittedName>
</protein>
<evidence type="ECO:0000313" key="4">
    <source>
        <dbReference type="Proteomes" id="UP001295684"/>
    </source>
</evidence>
<comment type="caution">
    <text evidence="3">The sequence shown here is derived from an EMBL/GenBank/DDBJ whole genome shotgun (WGS) entry which is preliminary data.</text>
</comment>
<evidence type="ECO:0000313" key="3">
    <source>
        <dbReference type="EMBL" id="CAI2369633.1"/>
    </source>
</evidence>
<gene>
    <name evidence="3" type="ORF">ECRASSUSDP1_LOCUS10936</name>
</gene>
<evidence type="ECO:0000256" key="2">
    <source>
        <dbReference type="SAM" id="Phobius"/>
    </source>
</evidence>
<evidence type="ECO:0000256" key="1">
    <source>
        <dbReference type="SAM" id="MobiDB-lite"/>
    </source>
</evidence>
<dbReference type="PANTHER" id="PTHR13146">
    <property type="match status" value="1"/>
</dbReference>
<feature type="region of interest" description="Disordered" evidence="1">
    <location>
        <begin position="270"/>
        <end position="295"/>
    </location>
</feature>
<dbReference type="Proteomes" id="UP001295684">
    <property type="component" value="Unassembled WGS sequence"/>
</dbReference>
<dbReference type="AlphaFoldDB" id="A0AAD1ULR5"/>
<keyword evidence="4" id="KW-1185">Reference proteome</keyword>
<dbReference type="InterPro" id="IPR037185">
    <property type="entry name" value="EmrE-like"/>
</dbReference>
<feature type="transmembrane region" description="Helical" evidence="2">
    <location>
        <begin position="96"/>
        <end position="120"/>
    </location>
</feature>
<feature type="transmembrane region" description="Helical" evidence="2">
    <location>
        <begin position="175"/>
        <end position="194"/>
    </location>
</feature>
<reference evidence="3" key="1">
    <citation type="submission" date="2023-07" db="EMBL/GenBank/DDBJ databases">
        <authorList>
            <consortium name="AG Swart"/>
            <person name="Singh M."/>
            <person name="Singh A."/>
            <person name="Seah K."/>
            <person name="Emmerich C."/>
        </authorList>
    </citation>
    <scope>NUCLEOTIDE SEQUENCE</scope>
    <source>
        <strain evidence="3">DP1</strain>
    </source>
</reference>
<organism evidence="3 4">
    <name type="scientific">Euplotes crassus</name>
    <dbReference type="NCBI Taxonomy" id="5936"/>
    <lineage>
        <taxon>Eukaryota</taxon>
        <taxon>Sar</taxon>
        <taxon>Alveolata</taxon>
        <taxon>Ciliophora</taxon>
        <taxon>Intramacronucleata</taxon>
        <taxon>Spirotrichea</taxon>
        <taxon>Hypotrichia</taxon>
        <taxon>Euplotida</taxon>
        <taxon>Euplotidae</taxon>
        <taxon>Moneuplotes</taxon>
    </lineage>
</organism>
<feature type="transmembrane region" description="Helical" evidence="2">
    <location>
        <begin position="27"/>
        <end position="46"/>
    </location>
</feature>